<gene>
    <name evidence="1" type="ORF">EZS28_018065</name>
</gene>
<dbReference type="AlphaFoldDB" id="A0A5J4VW51"/>
<reference evidence="1 2" key="1">
    <citation type="submission" date="2019-03" db="EMBL/GenBank/DDBJ databases">
        <title>Single cell metagenomics reveals metabolic interactions within the superorganism composed of flagellate Streblomastix strix and complex community of Bacteroidetes bacteria on its surface.</title>
        <authorList>
            <person name="Treitli S.C."/>
            <person name="Kolisko M."/>
            <person name="Husnik F."/>
            <person name="Keeling P."/>
            <person name="Hampl V."/>
        </authorList>
    </citation>
    <scope>NUCLEOTIDE SEQUENCE [LARGE SCALE GENOMIC DNA]</scope>
    <source>
        <strain evidence="1">ST1C</strain>
    </source>
</reference>
<name>A0A5J4VW51_9EUKA</name>
<protein>
    <submittedName>
        <fullName evidence="1">Uncharacterized protein</fullName>
    </submittedName>
</protein>
<organism evidence="1 2">
    <name type="scientific">Streblomastix strix</name>
    <dbReference type="NCBI Taxonomy" id="222440"/>
    <lineage>
        <taxon>Eukaryota</taxon>
        <taxon>Metamonada</taxon>
        <taxon>Preaxostyla</taxon>
        <taxon>Oxymonadida</taxon>
        <taxon>Streblomastigidae</taxon>
        <taxon>Streblomastix</taxon>
    </lineage>
</organism>
<dbReference type="EMBL" id="SNRW01004817">
    <property type="protein sequence ID" value="KAA6386406.1"/>
    <property type="molecule type" value="Genomic_DNA"/>
</dbReference>
<accession>A0A5J4VW51</accession>
<proteinExistence type="predicted"/>
<comment type="caution">
    <text evidence="1">The sequence shown here is derived from an EMBL/GenBank/DDBJ whole genome shotgun (WGS) entry which is preliminary data.</text>
</comment>
<feature type="non-terminal residue" evidence="1">
    <location>
        <position position="1"/>
    </location>
</feature>
<dbReference type="Proteomes" id="UP000324800">
    <property type="component" value="Unassembled WGS sequence"/>
</dbReference>
<sequence length="345" mass="39341">FFVICLCVNPSILSLGTPQSLKSILIAAISLQKLTEQNLEKIEAMQTQVHAFHIRGSDNIVPDSLSGHTSSGDYSLKDEMIQEVPTQLRVKPTIDIWAEAQDYLSVPQQTETPYSHPPIPLIQTSLQKIESGRVKSDVKVSDTQEKRCRSETRRTYEETQKYLPPEKMKALLKKATRWKNWSDVLYEEEISRNWLSRKLSAAGTAFGQDIDSYQGCSKNATDANQTACDTAIRILFKLQGVPKDKIDGLTQRQITKKPQTAQRKPIKIEPIQHFDELLRQVQSKSSTREQLLEFKYHRITVALIIGYSTLRMVEIHQATAKRMRDGSLKLQILCGRCTTLMWRLP</sequence>
<evidence type="ECO:0000313" key="1">
    <source>
        <dbReference type="EMBL" id="KAA6386406.1"/>
    </source>
</evidence>
<dbReference type="OrthoDB" id="2348824at2759"/>
<evidence type="ECO:0000313" key="2">
    <source>
        <dbReference type="Proteomes" id="UP000324800"/>
    </source>
</evidence>